<dbReference type="EMBL" id="JAHRIP010088969">
    <property type="protein sequence ID" value="MEQ2316473.1"/>
    <property type="molecule type" value="Genomic_DNA"/>
</dbReference>
<reference evidence="1 2" key="1">
    <citation type="submission" date="2021-06" db="EMBL/GenBank/DDBJ databases">
        <authorList>
            <person name="Palmer J.M."/>
        </authorList>
    </citation>
    <scope>NUCLEOTIDE SEQUENCE [LARGE SCALE GENOMIC DNA]</scope>
    <source>
        <strain evidence="1 2">AS_MEX2019</strain>
        <tissue evidence="1">Muscle</tissue>
    </source>
</reference>
<sequence>MLVPKSNLENPNHGTMVPSMANTLYIQTYSLTPPSHRVQVFQSLPWPQVDLIHLGMQTGSTNICERMGRSQDLSECCKVLGCHLVTKLLNFLVTKYSTVSSSLEDTLDNFMFPVL</sequence>
<name>A0ABV1AGD2_9TELE</name>
<accession>A0ABV1AGD2</accession>
<comment type="caution">
    <text evidence="1">The sequence shown here is derived from an EMBL/GenBank/DDBJ whole genome shotgun (WGS) entry which is preliminary data.</text>
</comment>
<gene>
    <name evidence="1" type="ORF">AMECASPLE_032837</name>
</gene>
<organism evidence="1 2">
    <name type="scientific">Ameca splendens</name>
    <dbReference type="NCBI Taxonomy" id="208324"/>
    <lineage>
        <taxon>Eukaryota</taxon>
        <taxon>Metazoa</taxon>
        <taxon>Chordata</taxon>
        <taxon>Craniata</taxon>
        <taxon>Vertebrata</taxon>
        <taxon>Euteleostomi</taxon>
        <taxon>Actinopterygii</taxon>
        <taxon>Neopterygii</taxon>
        <taxon>Teleostei</taxon>
        <taxon>Neoteleostei</taxon>
        <taxon>Acanthomorphata</taxon>
        <taxon>Ovalentaria</taxon>
        <taxon>Atherinomorphae</taxon>
        <taxon>Cyprinodontiformes</taxon>
        <taxon>Goodeidae</taxon>
        <taxon>Ameca</taxon>
    </lineage>
</organism>
<keyword evidence="2" id="KW-1185">Reference proteome</keyword>
<dbReference type="Proteomes" id="UP001469553">
    <property type="component" value="Unassembled WGS sequence"/>
</dbReference>
<evidence type="ECO:0000313" key="1">
    <source>
        <dbReference type="EMBL" id="MEQ2316473.1"/>
    </source>
</evidence>
<protein>
    <submittedName>
        <fullName evidence="1">Uncharacterized protein</fullName>
    </submittedName>
</protein>
<proteinExistence type="predicted"/>
<evidence type="ECO:0000313" key="2">
    <source>
        <dbReference type="Proteomes" id="UP001469553"/>
    </source>
</evidence>